<comment type="similarity">
    <text evidence="1">Belongs to the 'GDSL' lipolytic enzyme family. Platelet-activating factor acetylhydrolase IB beta/gamma subunits subfamily.</text>
</comment>
<dbReference type="GO" id="GO:0016788">
    <property type="term" value="F:hydrolase activity, acting on ester bonds"/>
    <property type="evidence" value="ECO:0007669"/>
    <property type="project" value="UniProtKB-ARBA"/>
</dbReference>
<dbReference type="KEGG" id="chya:V22_16420"/>
<dbReference type="RefSeq" id="WP_197440024.1">
    <property type="nucleotide sequence ID" value="NZ_CP036316.1"/>
</dbReference>
<sequence precursor="true">MRSFSLLSYCVALVAMTFMVPAVAEEPHEAHVAAPRSSGDPANPNWWDKRHADKLKAKDAADKVDLVLIGDSITHGFEGAGKETFKKYYADRNTLNLGFSGDRTEHVLWRLEHGEVDGIHPKLVVMMIGTNNTGHRQDAPEITAKGIRMILDQLRTRLPEAKILLLGVFPRSASVDDSKRKINDGINDIIATYDDGEMIHFLNINDKFLEEDGTLSKEIMPDLLHPKQKGYGIWAEAIEPKVKELMGE</sequence>
<keyword evidence="4" id="KW-0378">Hydrolase</keyword>
<organism evidence="4 5">
    <name type="scientific">Calycomorphotria hydatis</name>
    <dbReference type="NCBI Taxonomy" id="2528027"/>
    <lineage>
        <taxon>Bacteria</taxon>
        <taxon>Pseudomonadati</taxon>
        <taxon>Planctomycetota</taxon>
        <taxon>Planctomycetia</taxon>
        <taxon>Planctomycetales</taxon>
        <taxon>Planctomycetaceae</taxon>
        <taxon>Calycomorphotria</taxon>
    </lineage>
</organism>
<dbReference type="InterPro" id="IPR036514">
    <property type="entry name" value="SGNH_hydro_sf"/>
</dbReference>
<dbReference type="SUPFAM" id="SSF52266">
    <property type="entry name" value="SGNH hydrolase"/>
    <property type="match status" value="1"/>
</dbReference>
<feature type="domain" description="SGNH hydrolase-type esterase" evidence="3">
    <location>
        <begin position="68"/>
        <end position="232"/>
    </location>
</feature>
<feature type="signal peptide" evidence="2">
    <location>
        <begin position="1"/>
        <end position="24"/>
    </location>
</feature>
<keyword evidence="2" id="KW-0732">Signal</keyword>
<evidence type="ECO:0000256" key="1">
    <source>
        <dbReference type="ARBA" id="ARBA00038184"/>
    </source>
</evidence>
<dbReference type="AlphaFoldDB" id="A0A517T7Q6"/>
<dbReference type="PANTHER" id="PTHR11852">
    <property type="entry name" value="PLATELET-ACTIVATING FACTOR ACETYLHYDROLASE"/>
    <property type="match status" value="1"/>
</dbReference>
<protein>
    <submittedName>
        <fullName evidence="4">GDSL-like Lipase/Acylhydrolase</fullName>
    </submittedName>
</protein>
<dbReference type="PANTHER" id="PTHR11852:SF0">
    <property type="entry name" value="PLATELET-ACTIVATING FACTOR ACETYLHYDROLASE IB SUBUNIT BETA HOMOLOG"/>
    <property type="match status" value="1"/>
</dbReference>
<gene>
    <name evidence="4" type="ORF">V22_16420</name>
</gene>
<dbReference type="EMBL" id="CP036316">
    <property type="protein sequence ID" value="QDT64408.1"/>
    <property type="molecule type" value="Genomic_DNA"/>
</dbReference>
<accession>A0A517T7Q6</accession>
<dbReference type="Proteomes" id="UP000319976">
    <property type="component" value="Chromosome"/>
</dbReference>
<evidence type="ECO:0000256" key="2">
    <source>
        <dbReference type="SAM" id="SignalP"/>
    </source>
</evidence>
<feature type="chain" id="PRO_5022076392" evidence="2">
    <location>
        <begin position="25"/>
        <end position="248"/>
    </location>
</feature>
<keyword evidence="5" id="KW-1185">Reference proteome</keyword>
<dbReference type="Gene3D" id="3.40.50.1110">
    <property type="entry name" value="SGNH hydrolase"/>
    <property type="match status" value="1"/>
</dbReference>
<proteinExistence type="inferred from homology"/>
<dbReference type="Pfam" id="PF13472">
    <property type="entry name" value="Lipase_GDSL_2"/>
    <property type="match status" value="1"/>
</dbReference>
<dbReference type="InterPro" id="IPR013830">
    <property type="entry name" value="SGNH_hydro"/>
</dbReference>
<reference evidence="4 5" key="1">
    <citation type="submission" date="2019-02" db="EMBL/GenBank/DDBJ databases">
        <title>Deep-cultivation of Planctomycetes and their phenomic and genomic characterization uncovers novel biology.</title>
        <authorList>
            <person name="Wiegand S."/>
            <person name="Jogler M."/>
            <person name="Boedeker C."/>
            <person name="Pinto D."/>
            <person name="Vollmers J."/>
            <person name="Rivas-Marin E."/>
            <person name="Kohn T."/>
            <person name="Peeters S.H."/>
            <person name="Heuer A."/>
            <person name="Rast P."/>
            <person name="Oberbeckmann S."/>
            <person name="Bunk B."/>
            <person name="Jeske O."/>
            <person name="Meyerdierks A."/>
            <person name="Storesund J.E."/>
            <person name="Kallscheuer N."/>
            <person name="Luecker S."/>
            <person name="Lage O.M."/>
            <person name="Pohl T."/>
            <person name="Merkel B.J."/>
            <person name="Hornburger P."/>
            <person name="Mueller R.-W."/>
            <person name="Bruemmer F."/>
            <person name="Labrenz M."/>
            <person name="Spormann A.M."/>
            <person name="Op den Camp H."/>
            <person name="Overmann J."/>
            <person name="Amann R."/>
            <person name="Jetten M.S.M."/>
            <person name="Mascher T."/>
            <person name="Medema M.H."/>
            <person name="Devos D.P."/>
            <person name="Kaster A.-K."/>
            <person name="Ovreas L."/>
            <person name="Rohde M."/>
            <person name="Galperin M.Y."/>
            <person name="Jogler C."/>
        </authorList>
    </citation>
    <scope>NUCLEOTIDE SEQUENCE [LARGE SCALE GENOMIC DNA]</scope>
    <source>
        <strain evidence="4 5">V22</strain>
    </source>
</reference>
<evidence type="ECO:0000259" key="3">
    <source>
        <dbReference type="Pfam" id="PF13472"/>
    </source>
</evidence>
<evidence type="ECO:0000313" key="5">
    <source>
        <dbReference type="Proteomes" id="UP000319976"/>
    </source>
</evidence>
<name>A0A517T7Q6_9PLAN</name>
<evidence type="ECO:0000313" key="4">
    <source>
        <dbReference type="EMBL" id="QDT64408.1"/>
    </source>
</evidence>